<name>A0A8X6M5F2_TRICU</name>
<evidence type="ECO:0000313" key="3">
    <source>
        <dbReference type="EMBL" id="GFR32004.1"/>
    </source>
</evidence>
<evidence type="ECO:0000256" key="1">
    <source>
        <dbReference type="SAM" id="Coils"/>
    </source>
</evidence>
<accession>A0A8X6M5F2</accession>
<feature type="compositionally biased region" description="Basic and acidic residues" evidence="2">
    <location>
        <begin position="1"/>
        <end position="14"/>
    </location>
</feature>
<evidence type="ECO:0000313" key="4">
    <source>
        <dbReference type="Proteomes" id="UP000887116"/>
    </source>
</evidence>
<feature type="compositionally biased region" description="Basic and acidic residues" evidence="2">
    <location>
        <begin position="54"/>
        <end position="97"/>
    </location>
</feature>
<dbReference type="OrthoDB" id="7760980at2759"/>
<proteinExistence type="predicted"/>
<organism evidence="3 4">
    <name type="scientific">Trichonephila clavata</name>
    <name type="common">Joro spider</name>
    <name type="synonym">Nephila clavata</name>
    <dbReference type="NCBI Taxonomy" id="2740835"/>
    <lineage>
        <taxon>Eukaryota</taxon>
        <taxon>Metazoa</taxon>
        <taxon>Ecdysozoa</taxon>
        <taxon>Arthropoda</taxon>
        <taxon>Chelicerata</taxon>
        <taxon>Arachnida</taxon>
        <taxon>Araneae</taxon>
        <taxon>Araneomorphae</taxon>
        <taxon>Entelegynae</taxon>
        <taxon>Araneoidea</taxon>
        <taxon>Nephilidae</taxon>
        <taxon>Trichonephila</taxon>
    </lineage>
</organism>
<protein>
    <submittedName>
        <fullName evidence="3">Uncharacterized protein</fullName>
    </submittedName>
</protein>
<feature type="compositionally biased region" description="Basic and acidic residues" evidence="2">
    <location>
        <begin position="27"/>
        <end position="37"/>
    </location>
</feature>
<feature type="compositionally biased region" description="Acidic residues" evidence="2">
    <location>
        <begin position="15"/>
        <end position="26"/>
    </location>
</feature>
<dbReference type="EMBL" id="BMAO01009617">
    <property type="protein sequence ID" value="GFR32004.1"/>
    <property type="molecule type" value="Genomic_DNA"/>
</dbReference>
<feature type="coiled-coil region" evidence="1">
    <location>
        <begin position="276"/>
        <end position="303"/>
    </location>
</feature>
<feature type="coiled-coil region" evidence="1">
    <location>
        <begin position="108"/>
        <end position="137"/>
    </location>
</feature>
<reference evidence="3" key="1">
    <citation type="submission" date="2020-07" db="EMBL/GenBank/DDBJ databases">
        <title>Multicomponent nature underlies the extraordinary mechanical properties of spider dragline silk.</title>
        <authorList>
            <person name="Kono N."/>
            <person name="Nakamura H."/>
            <person name="Mori M."/>
            <person name="Yoshida Y."/>
            <person name="Ohtoshi R."/>
            <person name="Malay A.D."/>
            <person name="Moran D.A.P."/>
            <person name="Tomita M."/>
            <person name="Numata K."/>
            <person name="Arakawa K."/>
        </authorList>
    </citation>
    <scope>NUCLEOTIDE SEQUENCE</scope>
</reference>
<gene>
    <name evidence="3" type="primary">AVEN_152645_1</name>
    <name evidence="3" type="ORF">TNCT_54101</name>
</gene>
<dbReference type="AlphaFoldDB" id="A0A8X6M5F2"/>
<dbReference type="Proteomes" id="UP000887116">
    <property type="component" value="Unassembled WGS sequence"/>
</dbReference>
<sequence length="607" mass="72557">MEDAKVKAPEPKEPEDLEAAEDLELDIETKSMNKEESDSSAESDSSGVMESLEDVERLVVKKSKDTVVEKEPSPEVLEKAEEAKISKEDEDDLSQKAEEDKVLEELGEKEKEDLLSREEAELKKEEERREKMKVLLTGYLELKTKKEIEKAILNEKKILSQWLYPFRGAYQKEWELEMKKLKLGFQKALDYKKSHIHAIQRERKLVELNHLWTDSAYYRITEELFDFMRMRCEKLKTRYLEELEETKRYYLEREKEIVDKCTKAEERAKVLAFMRKSVREKTLQKAQQTLENYKTEGEFLRAKEMEIIKEKHMTYVEMIAQELQTSISPPEHKMEEIRALFEEWKTKYDNFLELSSKNRKDLEQLGEELPSLELKVAKAKKTLEELQTENRMIKRKEADEIIRFQKISKKYESLRPPLRKMITASEEVMKKLRERKAKLDKIMKLKRFCDQLEMESDKICFQNTFLEEDEERKINENDCLQLARDVCSEDIEDHNLLETLYRKLSRIKVQNKYLQHDIENLRVENMALRSDMRKYLHLIVSGEWERIPESEFQSMRERESLPQRSRNINEQDEQSGQRDPIDENLQLLDLKYGETNRKISKRGEKLF</sequence>
<evidence type="ECO:0000256" key="2">
    <source>
        <dbReference type="SAM" id="MobiDB-lite"/>
    </source>
</evidence>
<comment type="caution">
    <text evidence="3">The sequence shown here is derived from an EMBL/GenBank/DDBJ whole genome shotgun (WGS) entry which is preliminary data.</text>
</comment>
<keyword evidence="1" id="KW-0175">Coiled coil</keyword>
<feature type="region of interest" description="Disordered" evidence="2">
    <location>
        <begin position="1"/>
        <end position="97"/>
    </location>
</feature>
<feature type="region of interest" description="Disordered" evidence="2">
    <location>
        <begin position="553"/>
        <end position="584"/>
    </location>
</feature>
<feature type="coiled-coil region" evidence="1">
    <location>
        <begin position="362"/>
        <end position="442"/>
    </location>
</feature>
<keyword evidence="4" id="KW-1185">Reference proteome</keyword>